<feature type="compositionally biased region" description="Acidic residues" evidence="3">
    <location>
        <begin position="50"/>
        <end position="60"/>
    </location>
</feature>
<evidence type="ECO:0000313" key="7">
    <source>
        <dbReference type="Proteomes" id="UP000002630"/>
    </source>
</evidence>
<dbReference type="EMBL" id="FN648841">
    <property type="protein sequence ID" value="CBN77698.1"/>
    <property type="molecule type" value="Genomic_DNA"/>
</dbReference>
<dbReference type="InParanoid" id="D8LR25"/>
<evidence type="ECO:0000313" key="6">
    <source>
        <dbReference type="EMBL" id="CBN77698.1"/>
    </source>
</evidence>
<dbReference type="eggNOG" id="KOG0945">
    <property type="taxonomic scope" value="Eukaryota"/>
</dbReference>
<dbReference type="Proteomes" id="UP000002630">
    <property type="component" value="Linkage Group LG16"/>
</dbReference>
<evidence type="ECO:0000256" key="2">
    <source>
        <dbReference type="ARBA" id="ARBA00022679"/>
    </source>
</evidence>
<evidence type="ECO:0000259" key="5">
    <source>
        <dbReference type="Pfam" id="PF22624"/>
    </source>
</evidence>
<keyword evidence="2 6" id="KW-0808">Transferase</keyword>
<organism evidence="6 7">
    <name type="scientific">Ectocarpus siliculosus</name>
    <name type="common">Brown alga</name>
    <name type="synonym">Conferva siliculosa</name>
    <dbReference type="NCBI Taxonomy" id="2880"/>
    <lineage>
        <taxon>Eukaryota</taxon>
        <taxon>Sar</taxon>
        <taxon>Stramenopiles</taxon>
        <taxon>Ochrophyta</taxon>
        <taxon>PX clade</taxon>
        <taxon>Phaeophyceae</taxon>
        <taxon>Ectocarpales</taxon>
        <taxon>Ectocarpaceae</taxon>
        <taxon>Ectocarpus</taxon>
    </lineage>
</organism>
<dbReference type="InterPro" id="IPR050559">
    <property type="entry name" value="P-Pant_transferase_sf"/>
</dbReference>
<feature type="region of interest" description="Disordered" evidence="3">
    <location>
        <begin position="1"/>
        <end position="64"/>
    </location>
</feature>
<dbReference type="InterPro" id="IPR055066">
    <property type="entry name" value="AASDHPPT_N"/>
</dbReference>
<dbReference type="EMBL" id="FN649741">
    <property type="protein sequence ID" value="CBN77698.1"/>
    <property type="molecule type" value="Genomic_DNA"/>
</dbReference>
<dbReference type="GO" id="GO:0005829">
    <property type="term" value="C:cytosol"/>
    <property type="evidence" value="ECO:0007669"/>
    <property type="project" value="TreeGrafter"/>
</dbReference>
<feature type="compositionally biased region" description="Low complexity" evidence="3">
    <location>
        <begin position="18"/>
        <end position="34"/>
    </location>
</feature>
<dbReference type="Gene3D" id="3.90.470.20">
    <property type="entry name" value="4'-phosphopantetheinyl transferase domain"/>
    <property type="match status" value="1"/>
</dbReference>
<dbReference type="InterPro" id="IPR008278">
    <property type="entry name" value="4-PPantetheinyl_Trfase_dom"/>
</dbReference>
<feature type="compositionally biased region" description="Low complexity" evidence="3">
    <location>
        <begin position="1"/>
        <end position="11"/>
    </location>
</feature>
<gene>
    <name evidence="6" type="ORF">Esi_0062_0016</name>
</gene>
<evidence type="ECO:0000256" key="1">
    <source>
        <dbReference type="ARBA" id="ARBA00013172"/>
    </source>
</evidence>
<sequence>MGTCLSAADAVGVGGDSGRSSRPVAAASRAASRAGGRGAGGGSFSSGSADNDDEGEEEGGDGGLESRAARSVLLSGVQRWCLDVSEWELSADQWDGLLGLLPNTESARVRAFLRENDRKLALGSRLLQRAVVSKVFGLEFHEIDIRRTSESKPFFAGVVKAINDGSVSPLLKNWNFNVSHHGKYVAIASEPACLCGVDVVDTNRRANEQGPAEDYLQYFTGHFTDDEWTTIKSPADDMKKLRRFYLHWGLKEAYVKAIGQGLGYDLRRVSFLPGDWVDCWFSLQEKQRRPRRCPCPRSLAALDPATSGGQQVGGCGAVDGTDSGADADSGDDCGRGGARGGGTGGIGGVDRSCGGDSKVHSAEDKGIEAEKVWAHRRNKGDVVGCEGHASSGADRGAAEGGGGGFWGREGSLGCTCAVGVVTVKVLLQAGNK</sequence>
<dbReference type="GO" id="GO:0008897">
    <property type="term" value="F:holo-[acyl-carrier-protein] synthase activity"/>
    <property type="evidence" value="ECO:0007669"/>
    <property type="project" value="UniProtKB-EC"/>
</dbReference>
<protein>
    <recommendedName>
        <fullName evidence="1">holo-[acyl-carrier-protein] synthase</fullName>
        <ecNumber evidence="1">2.7.8.7</ecNumber>
    </recommendedName>
</protein>
<dbReference type="PANTHER" id="PTHR12215">
    <property type="entry name" value="PHOSPHOPANTETHEINE TRANSFERASE"/>
    <property type="match status" value="1"/>
</dbReference>
<dbReference type="InterPro" id="IPR037143">
    <property type="entry name" value="4-PPantetheinyl_Trfase_dom_sf"/>
</dbReference>
<dbReference type="SUPFAM" id="SSF56214">
    <property type="entry name" value="4'-phosphopantetheinyl transferase"/>
    <property type="match status" value="2"/>
</dbReference>
<name>D8LR25_ECTSI</name>
<feature type="region of interest" description="Disordered" evidence="3">
    <location>
        <begin position="326"/>
        <end position="364"/>
    </location>
</feature>
<accession>D8LR25</accession>
<evidence type="ECO:0000259" key="4">
    <source>
        <dbReference type="Pfam" id="PF01648"/>
    </source>
</evidence>
<feature type="domain" description="4'-phosphopantetheinyl transferase N-terminal" evidence="5">
    <location>
        <begin position="86"/>
        <end position="191"/>
    </location>
</feature>
<dbReference type="EC" id="2.7.8.7" evidence="1"/>
<dbReference type="GO" id="GO:0019878">
    <property type="term" value="P:lysine biosynthetic process via aminoadipic acid"/>
    <property type="evidence" value="ECO:0007669"/>
    <property type="project" value="TreeGrafter"/>
</dbReference>
<dbReference type="Pfam" id="PF01648">
    <property type="entry name" value="ACPS"/>
    <property type="match status" value="1"/>
</dbReference>
<feature type="domain" description="4'-phosphopantetheinyl transferase" evidence="4">
    <location>
        <begin position="195"/>
        <end position="284"/>
    </location>
</feature>
<dbReference type="STRING" id="2880.D8LR25"/>
<dbReference type="PANTHER" id="PTHR12215:SF10">
    <property type="entry name" value="L-AMINOADIPATE-SEMIALDEHYDE DEHYDROGENASE-PHOSPHOPANTETHEINYL TRANSFERASE"/>
    <property type="match status" value="1"/>
</dbReference>
<dbReference type="AlphaFoldDB" id="D8LR25"/>
<dbReference type="GO" id="GO:0000287">
    <property type="term" value="F:magnesium ion binding"/>
    <property type="evidence" value="ECO:0007669"/>
    <property type="project" value="InterPro"/>
</dbReference>
<proteinExistence type="predicted"/>
<dbReference type="OrthoDB" id="26719at2759"/>
<dbReference type="Pfam" id="PF22624">
    <property type="entry name" value="AASDHPPT_N"/>
    <property type="match status" value="1"/>
</dbReference>
<keyword evidence="7" id="KW-1185">Reference proteome</keyword>
<feature type="compositionally biased region" description="Gly residues" evidence="3">
    <location>
        <begin position="335"/>
        <end position="348"/>
    </location>
</feature>
<evidence type="ECO:0000256" key="3">
    <source>
        <dbReference type="SAM" id="MobiDB-lite"/>
    </source>
</evidence>
<reference evidence="6 7" key="1">
    <citation type="journal article" date="2010" name="Nature">
        <title>The Ectocarpus genome and the independent evolution of multicellularity in brown algae.</title>
        <authorList>
            <person name="Cock J.M."/>
            <person name="Sterck L."/>
            <person name="Rouze P."/>
            <person name="Scornet D."/>
            <person name="Allen A.E."/>
            <person name="Amoutzias G."/>
            <person name="Anthouard V."/>
            <person name="Artiguenave F."/>
            <person name="Aury J.M."/>
            <person name="Badger J.H."/>
            <person name="Beszteri B."/>
            <person name="Billiau K."/>
            <person name="Bonnet E."/>
            <person name="Bothwell J.H."/>
            <person name="Bowler C."/>
            <person name="Boyen C."/>
            <person name="Brownlee C."/>
            <person name="Carrano C.J."/>
            <person name="Charrier B."/>
            <person name="Cho G.Y."/>
            <person name="Coelho S.M."/>
            <person name="Collen J."/>
            <person name="Corre E."/>
            <person name="Da Silva C."/>
            <person name="Delage L."/>
            <person name="Delaroque N."/>
            <person name="Dittami S.M."/>
            <person name="Doulbeau S."/>
            <person name="Elias M."/>
            <person name="Farnham G."/>
            <person name="Gachon C.M."/>
            <person name="Gschloessl B."/>
            <person name="Heesch S."/>
            <person name="Jabbari K."/>
            <person name="Jubin C."/>
            <person name="Kawai H."/>
            <person name="Kimura K."/>
            <person name="Kloareg B."/>
            <person name="Kupper F.C."/>
            <person name="Lang D."/>
            <person name="Le Bail A."/>
            <person name="Leblanc C."/>
            <person name="Lerouge P."/>
            <person name="Lohr M."/>
            <person name="Lopez P.J."/>
            <person name="Martens C."/>
            <person name="Maumus F."/>
            <person name="Michel G."/>
            <person name="Miranda-Saavedra D."/>
            <person name="Morales J."/>
            <person name="Moreau H."/>
            <person name="Motomura T."/>
            <person name="Nagasato C."/>
            <person name="Napoli C.A."/>
            <person name="Nelson D.R."/>
            <person name="Nyvall-Collen P."/>
            <person name="Peters A.F."/>
            <person name="Pommier C."/>
            <person name="Potin P."/>
            <person name="Poulain J."/>
            <person name="Quesneville H."/>
            <person name="Read B."/>
            <person name="Rensing S.A."/>
            <person name="Ritter A."/>
            <person name="Rousvoal S."/>
            <person name="Samanta M."/>
            <person name="Samson G."/>
            <person name="Schroeder D.C."/>
            <person name="Segurens B."/>
            <person name="Strittmatter M."/>
            <person name="Tonon T."/>
            <person name="Tregear J.W."/>
            <person name="Valentin K."/>
            <person name="von Dassow P."/>
            <person name="Yamagishi T."/>
            <person name="Van de Peer Y."/>
            <person name="Wincker P."/>
        </authorList>
    </citation>
    <scope>NUCLEOTIDE SEQUENCE [LARGE SCALE GENOMIC DNA]</scope>
    <source>
        <strain evidence="7">Ec32 / CCAP1310/4</strain>
    </source>
</reference>
<feature type="compositionally biased region" description="Gly residues" evidence="3">
    <location>
        <begin position="35"/>
        <end position="44"/>
    </location>
</feature>